<reference evidence="12" key="4">
    <citation type="submission" date="2025-09" db="UniProtKB">
        <authorList>
            <consortium name="Ensembl"/>
        </authorList>
    </citation>
    <scope>IDENTIFICATION</scope>
    <source>
        <strain evidence="12">JP 163 A</strain>
    </source>
</reference>
<evidence type="ECO:0000313" key="12">
    <source>
        <dbReference type="Ensembl" id="ENSXMAP00000022686.1"/>
    </source>
</evidence>
<dbReference type="InterPro" id="IPR051227">
    <property type="entry name" value="CS_glycosyltransferase"/>
</dbReference>
<accession>A0A3B5PYB5</accession>
<dbReference type="InterPro" id="IPR008428">
    <property type="entry name" value="Chond_GalNAc"/>
</dbReference>
<dbReference type="SUPFAM" id="SSF53448">
    <property type="entry name" value="Nucleotide-diphospho-sugar transferases"/>
    <property type="match status" value="1"/>
</dbReference>
<dbReference type="InParanoid" id="A0A3B5PYB5"/>
<dbReference type="OMA" id="WLSPDEC"/>
<dbReference type="CTD" id="565184"/>
<name>A0A3B5PYB5_XIPMA</name>
<feature type="region of interest" description="Disordered" evidence="10">
    <location>
        <begin position="849"/>
        <end position="882"/>
    </location>
</feature>
<evidence type="ECO:0000256" key="10">
    <source>
        <dbReference type="SAM" id="MobiDB-lite"/>
    </source>
</evidence>
<feature type="domain" description="PA14" evidence="11">
    <location>
        <begin position="118"/>
        <end position="280"/>
    </location>
</feature>
<dbReference type="Gene3D" id="3.90.550.10">
    <property type="entry name" value="Spore Coat Polysaccharide Biosynthesis Protein SpsA, Chain A"/>
    <property type="match status" value="1"/>
</dbReference>
<feature type="compositionally biased region" description="Low complexity" evidence="10">
    <location>
        <begin position="1010"/>
        <end position="1031"/>
    </location>
</feature>
<reference evidence="13" key="1">
    <citation type="submission" date="2012-01" db="EMBL/GenBank/DDBJ databases">
        <authorList>
            <person name="Walter R."/>
            <person name="Schartl M."/>
            <person name="Warren W."/>
        </authorList>
    </citation>
    <scope>NUCLEOTIDE SEQUENCE [LARGE SCALE GENOMIC DNA]</scope>
    <source>
        <strain evidence="13">JP 163 A</strain>
    </source>
</reference>
<dbReference type="Proteomes" id="UP000002852">
    <property type="component" value="Unassembled WGS sequence"/>
</dbReference>
<evidence type="ECO:0000256" key="8">
    <source>
        <dbReference type="ARBA" id="ARBA00023136"/>
    </source>
</evidence>
<evidence type="ECO:0000256" key="2">
    <source>
        <dbReference type="ARBA" id="ARBA00009239"/>
    </source>
</evidence>
<feature type="compositionally biased region" description="Acidic residues" evidence="10">
    <location>
        <begin position="488"/>
        <end position="505"/>
    </location>
</feature>
<dbReference type="SMART" id="SM00758">
    <property type="entry name" value="PA14"/>
    <property type="match status" value="1"/>
</dbReference>
<feature type="region of interest" description="Disordered" evidence="10">
    <location>
        <begin position="442"/>
        <end position="553"/>
    </location>
</feature>
<proteinExistence type="inferred from homology"/>
<dbReference type="GO" id="GO:0033842">
    <property type="term" value="F:N-acetyl-beta-glucosaminyl-derivative 4-beta-N-acetylgalactosaminyltransferase activity"/>
    <property type="evidence" value="ECO:0007669"/>
    <property type="project" value="UniProtKB-EC"/>
</dbReference>
<evidence type="ECO:0000256" key="1">
    <source>
        <dbReference type="ARBA" id="ARBA00004447"/>
    </source>
</evidence>
<dbReference type="EC" id="2.4.1.244" evidence="9"/>
<feature type="compositionally biased region" description="Basic and acidic residues" evidence="10">
    <location>
        <begin position="520"/>
        <end position="540"/>
    </location>
</feature>
<evidence type="ECO:0000259" key="11">
    <source>
        <dbReference type="PROSITE" id="PS51820"/>
    </source>
</evidence>
<dbReference type="STRING" id="8083.ENSXMAP00000022686"/>
<feature type="compositionally biased region" description="Basic and acidic residues" evidence="10">
    <location>
        <begin position="646"/>
        <end position="655"/>
    </location>
</feature>
<keyword evidence="5 9" id="KW-0735">Signal-anchor</keyword>
<dbReference type="KEGG" id="xma:102221073"/>
<feature type="region of interest" description="Disordered" evidence="10">
    <location>
        <begin position="789"/>
        <end position="819"/>
    </location>
</feature>
<protein>
    <recommendedName>
        <fullName evidence="9">Beta-1,4-N-acetylgalactosaminyltransferase</fullName>
        <ecNumber evidence="9">2.4.1.244</ecNumber>
    </recommendedName>
</protein>
<feature type="region of interest" description="Disordered" evidence="10">
    <location>
        <begin position="628"/>
        <end position="686"/>
    </location>
</feature>
<sequence length="1284" mass="148088">MLRFPVKKIRKQFKLLLLLVLLTSAVWFTYLHINQSKTIKLHFNYGKDGERQTDGTDASRKRDTRSSAGHHKSEDTSDSREDEAADDEPIIGGADSRDQTHIRKFLSQKQKKLLWKPEYKGQANLHVFEDWCGSSIAQLRKNLHFPLYPHTRTTVKKLAVAPKWKNYGLRIFGFLHPYKDGDFQFSVSSDDNSEFWLSPDECPLNARLLVYVGQLGTEWTAPGEFTKFRSQSSKSVHLISSRRYYFEILHKQDDKGSDHVEVGWRPFLPGLKYEVIDSAYISLYTDESSLKMNSVDHIPQTLASHIHLPAEFRPQGLEGDIITPHGADMLRPDPRDTFYSTPMIDHTRLQNVLPACLYSPTYVVKDFPIARYQGLQFVYLSFVYPNDFTRLTHMERENKCFYRESPIYLEKFGFYKYMKMDEEEDDRPFFFPNPDDFLEEEEVVDAEDEAEIVGTHSPRKPSHPSQSSHMHNSSHQHSKTGATPAGREEEEGKEDPEEEEEEEVGEVNSIIRHRKRKQSFHRDRQNERILDRDWGRDHTRGNMRQHTRKGLEEDQPIALLPDVDSVVRGRTLSWVYTGPSDQDLNKKAKAQGGRGDLEVPPKISKSSLLFPQKTSLSALTSRAKQILSNSAHSNYPHTNSNKPVGSKKEKREESKIYITRPRPAKEREKEREQRRERREERASRHPREVFPGVFLYQTGKTTRLVNLGQRRHGGRGGSVVRHLIGAPQLWHSPPTKDSKTSAHNKSVNIQSETAESSFNKVAMTKQLEKIKRKGESRDLRTTVTADLPSKRDIQIPLSYHQEPPPTPASETRLSYTENTIHSQLRVTSYLRTSEITESQHQLNPVSHLTDIDQDTNHSNPDPNPDPEQELEPEEGEMSDYSYEEVEVRPGWAEESINWQRTFSVNPMDFELLRSDWNDLRCNVSGNLQLAESEVVDVLAQYMEKLNEHNGGIYTLLRIINVEKRRDSARGNRYLVELELMERGRSVVRLSEYIYLLLHHGRQGEESVENTDSAPASAPTPLPSASATSFTTQHPSPSTRSSVRPGATPWSTAYAKPLLCQPVMLQWRRDVMVHFVVPVKNQARWVQQFISDMENLHQQTKDDNFSIIIVDFESEDMDVEQALRDSSVPKYEYLRREGNFERSAGLQIGVDTIKDSHSIVFLCDLHIHFPLNILESIRKHCVEGRLAFAPIVMRLSCGSSPLEPDGYWEVNGFGLFGIYKSDFDKIGGMNTEEFKDRWGGEDWELLDRVLQNGLEVERLRLRNFFHYYHSKRGMWNSQNKKTSKG</sequence>
<feature type="region of interest" description="Disordered" evidence="10">
    <location>
        <begin position="49"/>
        <end position="95"/>
    </location>
</feature>
<comment type="catalytic activity">
    <reaction evidence="9">
        <text>an N-acetyl-beta-D-glucosaminyl derivative + UDP-N-acetyl-alpha-D-galactosamine = an N-acetyl-beta-D-galactosaminyl-(1-&gt;4)-N-acetyl-beta-D-glucosaminyl derivative + UDP + H(+)</text>
        <dbReference type="Rhea" id="RHEA:20493"/>
        <dbReference type="ChEBI" id="CHEBI:15378"/>
        <dbReference type="ChEBI" id="CHEBI:58223"/>
        <dbReference type="ChEBI" id="CHEBI:61631"/>
        <dbReference type="ChEBI" id="CHEBI:67138"/>
        <dbReference type="ChEBI" id="CHEBI:138027"/>
        <dbReference type="EC" id="2.4.1.244"/>
    </reaction>
</comment>
<organism evidence="12 13">
    <name type="scientific">Xiphophorus maculatus</name>
    <name type="common">Southern platyfish</name>
    <name type="synonym">Platypoecilus maculatus</name>
    <dbReference type="NCBI Taxonomy" id="8083"/>
    <lineage>
        <taxon>Eukaryota</taxon>
        <taxon>Metazoa</taxon>
        <taxon>Chordata</taxon>
        <taxon>Craniata</taxon>
        <taxon>Vertebrata</taxon>
        <taxon>Euteleostomi</taxon>
        <taxon>Actinopterygii</taxon>
        <taxon>Neopterygii</taxon>
        <taxon>Teleostei</taxon>
        <taxon>Neoteleostei</taxon>
        <taxon>Acanthomorphata</taxon>
        <taxon>Ovalentaria</taxon>
        <taxon>Atherinomorphae</taxon>
        <taxon>Cyprinodontiformes</taxon>
        <taxon>Poeciliidae</taxon>
        <taxon>Poeciliinae</taxon>
        <taxon>Xiphophorus</taxon>
    </lineage>
</organism>
<comment type="similarity">
    <text evidence="2 9">Belongs to the chondroitin N-acetylgalactosaminyltransferase family.</text>
</comment>
<dbReference type="FunCoup" id="A0A3B5PYB5">
    <property type="interactions" value="921"/>
</dbReference>
<dbReference type="PROSITE" id="PS51820">
    <property type="entry name" value="PA14"/>
    <property type="match status" value="1"/>
</dbReference>
<evidence type="ECO:0000313" key="13">
    <source>
        <dbReference type="Proteomes" id="UP000002852"/>
    </source>
</evidence>
<dbReference type="PANTHER" id="PTHR12369">
    <property type="entry name" value="CHONDROITIN SYNTHASE"/>
    <property type="match status" value="1"/>
</dbReference>
<feature type="compositionally biased region" description="Acidic residues" evidence="10">
    <location>
        <begin position="864"/>
        <end position="882"/>
    </location>
</feature>
<dbReference type="Pfam" id="PF05679">
    <property type="entry name" value="CHGN"/>
    <property type="match status" value="1"/>
</dbReference>
<dbReference type="GeneTree" id="ENSGT01050000244857"/>
<feature type="compositionally biased region" description="Basic and acidic residues" evidence="10">
    <location>
        <begin position="49"/>
        <end position="79"/>
    </location>
</feature>
<keyword evidence="4" id="KW-0812">Transmembrane</keyword>
<feature type="compositionally biased region" description="Basic and acidic residues" evidence="10">
    <location>
        <begin position="663"/>
        <end position="686"/>
    </location>
</feature>
<reference evidence="13" key="2">
    <citation type="journal article" date="2013" name="Nat. Genet.">
        <title>The genome of the platyfish, Xiphophorus maculatus, provides insights into evolutionary adaptation and several complex traits.</title>
        <authorList>
            <person name="Schartl M."/>
            <person name="Walter R.B."/>
            <person name="Shen Y."/>
            <person name="Garcia T."/>
            <person name="Catchen J."/>
            <person name="Amores A."/>
            <person name="Braasch I."/>
            <person name="Chalopin D."/>
            <person name="Volff J.N."/>
            <person name="Lesch K.P."/>
            <person name="Bisazza A."/>
            <person name="Minx P."/>
            <person name="Hillier L."/>
            <person name="Wilson R.K."/>
            <person name="Fuerstenberg S."/>
            <person name="Boore J."/>
            <person name="Searle S."/>
            <person name="Postlethwait J.H."/>
            <person name="Warren W.C."/>
        </authorList>
    </citation>
    <scope>NUCLEOTIDE SEQUENCE [LARGE SCALE GENOMIC DNA]</scope>
    <source>
        <strain evidence="13">JP 163 A</strain>
    </source>
</reference>
<keyword evidence="7 9" id="KW-0333">Golgi apparatus</keyword>
<feature type="compositionally biased region" description="Polar residues" evidence="10">
    <location>
        <begin position="808"/>
        <end position="819"/>
    </location>
</feature>
<dbReference type="PANTHER" id="PTHR12369:SF46">
    <property type="entry name" value="N-ACETYL-BETA-GLUCOSAMINYL-GLYCOPROTEIN 4-BETA-N-ACETYLGALACTOSAMINYLTRANSFERASE 1"/>
    <property type="match status" value="1"/>
</dbReference>
<dbReference type="InterPro" id="IPR011658">
    <property type="entry name" value="PA14_dom"/>
</dbReference>
<comment type="subcellular location">
    <subcellularLocation>
        <location evidence="1 9">Golgi apparatus</location>
        <location evidence="1 9">Golgi stack membrane</location>
        <topology evidence="1 9">Single-pass type II membrane protein</topology>
    </subcellularLocation>
</comment>
<evidence type="ECO:0000256" key="5">
    <source>
        <dbReference type="ARBA" id="ARBA00022968"/>
    </source>
</evidence>
<dbReference type="GeneID" id="102221073"/>
<comment type="function">
    <text evidence="9">Transfers N-acetylgalactosamine (GalNAc) from UDP-GalNAc to N-acetylglucosamine-beta-benzyl with a beta-1,4-linkage to form N,N'-diacetyllactosediamine, GalNAc-beta-1,4-GlcNAc structures in N-linked glycans and probably O-linked glycans.</text>
</comment>
<feature type="compositionally biased region" description="Acidic residues" evidence="10">
    <location>
        <begin position="442"/>
        <end position="451"/>
    </location>
</feature>
<evidence type="ECO:0000256" key="9">
    <source>
        <dbReference type="RuleBase" id="RU364016"/>
    </source>
</evidence>
<dbReference type="RefSeq" id="XP_014327928.1">
    <property type="nucleotide sequence ID" value="XM_014472442.2"/>
</dbReference>
<keyword evidence="8" id="KW-0472">Membrane</keyword>
<dbReference type="InterPro" id="IPR029044">
    <property type="entry name" value="Nucleotide-diphossugar_trans"/>
</dbReference>
<dbReference type="GO" id="GO:0032580">
    <property type="term" value="C:Golgi cisterna membrane"/>
    <property type="evidence" value="ECO:0007669"/>
    <property type="project" value="UniProtKB-SubCell"/>
</dbReference>
<feature type="region of interest" description="Disordered" evidence="10">
    <location>
        <begin position="578"/>
        <end position="605"/>
    </location>
</feature>
<dbReference type="Ensembl" id="ENSXMAT00000039891.1">
    <property type="protein sequence ID" value="ENSXMAP00000022686.1"/>
    <property type="gene ID" value="ENSXMAG00000028406.1"/>
</dbReference>
<dbReference type="OrthoDB" id="5971499at2759"/>
<evidence type="ECO:0000256" key="7">
    <source>
        <dbReference type="ARBA" id="ARBA00023034"/>
    </source>
</evidence>
<keyword evidence="6" id="KW-1133">Transmembrane helix</keyword>
<reference evidence="12" key="3">
    <citation type="submission" date="2025-08" db="UniProtKB">
        <authorList>
            <consortium name="Ensembl"/>
        </authorList>
    </citation>
    <scope>IDENTIFICATION</scope>
    <source>
        <strain evidence="12">JP 163 A</strain>
    </source>
</reference>
<evidence type="ECO:0000256" key="4">
    <source>
        <dbReference type="ARBA" id="ARBA00022692"/>
    </source>
</evidence>
<feature type="compositionally biased region" description="Polar residues" evidence="10">
    <location>
        <begin position="628"/>
        <end position="643"/>
    </location>
</feature>
<feature type="region of interest" description="Disordered" evidence="10">
    <location>
        <begin position="1005"/>
        <end position="1046"/>
    </location>
</feature>
<evidence type="ECO:0000256" key="3">
    <source>
        <dbReference type="ARBA" id="ARBA00022679"/>
    </source>
</evidence>
<keyword evidence="3 9" id="KW-0808">Transferase</keyword>
<dbReference type="InterPro" id="IPR037524">
    <property type="entry name" value="PA14/GLEYA"/>
</dbReference>
<evidence type="ECO:0000256" key="6">
    <source>
        <dbReference type="ARBA" id="ARBA00022989"/>
    </source>
</evidence>
<keyword evidence="13" id="KW-1185">Reference proteome</keyword>
<feature type="compositionally biased region" description="Acidic residues" evidence="10">
    <location>
        <begin position="80"/>
        <end position="89"/>
    </location>
</feature>
<feature type="compositionally biased region" description="Polar residues" evidence="10">
    <location>
        <begin position="1032"/>
        <end position="1041"/>
    </location>
</feature>